<keyword evidence="2" id="KW-1185">Reference proteome</keyword>
<dbReference type="Proteomes" id="UP000887566">
    <property type="component" value="Unplaced"/>
</dbReference>
<keyword evidence="1" id="KW-0732">Signal</keyword>
<evidence type="ECO:0000313" key="2">
    <source>
        <dbReference type="Proteomes" id="UP000887566"/>
    </source>
</evidence>
<feature type="signal peptide" evidence="1">
    <location>
        <begin position="1"/>
        <end position="21"/>
    </location>
</feature>
<organism evidence="2 3">
    <name type="scientific">Plectus sambesii</name>
    <dbReference type="NCBI Taxonomy" id="2011161"/>
    <lineage>
        <taxon>Eukaryota</taxon>
        <taxon>Metazoa</taxon>
        <taxon>Ecdysozoa</taxon>
        <taxon>Nematoda</taxon>
        <taxon>Chromadorea</taxon>
        <taxon>Plectida</taxon>
        <taxon>Plectina</taxon>
        <taxon>Plectoidea</taxon>
        <taxon>Plectidae</taxon>
        <taxon>Plectus</taxon>
    </lineage>
</organism>
<sequence length="92" mass="10346">MYHSIVLVLLNVALLSRAVCCQTLDEGGDEVNVVVIQLLPAGSDDAYSNDEANSFETPKEMYISPERKRTIGALDTLLKKPVFNFRKLFRQE</sequence>
<dbReference type="WBParaSite" id="PSAMB.scaffold696size43574.g7994.t1">
    <property type="protein sequence ID" value="PSAMB.scaffold696size43574.g7994.t1"/>
    <property type="gene ID" value="PSAMB.scaffold696size43574.g7994"/>
</dbReference>
<dbReference type="AlphaFoldDB" id="A0A914X8A4"/>
<accession>A0A914X8A4</accession>
<protein>
    <submittedName>
        <fullName evidence="3">Uncharacterized protein</fullName>
    </submittedName>
</protein>
<evidence type="ECO:0000256" key="1">
    <source>
        <dbReference type="SAM" id="SignalP"/>
    </source>
</evidence>
<evidence type="ECO:0000313" key="3">
    <source>
        <dbReference type="WBParaSite" id="PSAMB.scaffold696size43574.g7994.t1"/>
    </source>
</evidence>
<proteinExistence type="predicted"/>
<name>A0A914X8A4_9BILA</name>
<feature type="chain" id="PRO_5037402276" evidence="1">
    <location>
        <begin position="22"/>
        <end position="92"/>
    </location>
</feature>
<reference evidence="3" key="1">
    <citation type="submission" date="2022-11" db="UniProtKB">
        <authorList>
            <consortium name="WormBaseParasite"/>
        </authorList>
    </citation>
    <scope>IDENTIFICATION</scope>
</reference>